<accession>A0A7X5UYQ4</accession>
<dbReference type="InterPro" id="IPR005545">
    <property type="entry name" value="YCII"/>
</dbReference>
<dbReference type="Gene3D" id="3.30.70.1060">
    <property type="entry name" value="Dimeric alpha+beta barrel"/>
    <property type="match status" value="1"/>
</dbReference>
<sequence>MRDYILLMHNDVDEAPTPEMWQSYLERLRTGGRFDGGSAIAGGESLRKAGTPAPPSEHLGGYLRIRAEDLEAARAFLAGNPVYECGGTIEVRELPRDR</sequence>
<proteinExistence type="inferred from homology"/>
<comment type="similarity">
    <text evidence="1">Belongs to the YciI family.</text>
</comment>
<protein>
    <recommendedName>
        <fullName evidence="2">YCII-related domain-containing protein</fullName>
    </recommendedName>
</protein>
<comment type="caution">
    <text evidence="3">The sequence shown here is derived from an EMBL/GenBank/DDBJ whole genome shotgun (WGS) entry which is preliminary data.</text>
</comment>
<dbReference type="AlphaFoldDB" id="A0A7X5UYQ4"/>
<evidence type="ECO:0000313" key="4">
    <source>
        <dbReference type="Proteomes" id="UP000564677"/>
    </source>
</evidence>
<name>A0A7X5UYQ4_9SPHN</name>
<evidence type="ECO:0000256" key="1">
    <source>
        <dbReference type="ARBA" id="ARBA00007689"/>
    </source>
</evidence>
<evidence type="ECO:0000259" key="2">
    <source>
        <dbReference type="Pfam" id="PF03795"/>
    </source>
</evidence>
<dbReference type="SUPFAM" id="SSF54909">
    <property type="entry name" value="Dimeric alpha+beta barrel"/>
    <property type="match status" value="1"/>
</dbReference>
<gene>
    <name evidence="3" type="ORF">FHR20_001600</name>
</gene>
<evidence type="ECO:0000313" key="3">
    <source>
        <dbReference type="EMBL" id="NIJ64669.1"/>
    </source>
</evidence>
<reference evidence="3 4" key="1">
    <citation type="submission" date="2020-03" db="EMBL/GenBank/DDBJ databases">
        <title>Genomic Encyclopedia of Type Strains, Phase IV (KMG-IV): sequencing the most valuable type-strain genomes for metagenomic binning, comparative biology and taxonomic classification.</title>
        <authorList>
            <person name="Goeker M."/>
        </authorList>
    </citation>
    <scope>NUCLEOTIDE SEQUENCE [LARGE SCALE GENOMIC DNA]</scope>
    <source>
        <strain evidence="3 4">DSM 4733</strain>
    </source>
</reference>
<dbReference type="Proteomes" id="UP000564677">
    <property type="component" value="Unassembled WGS sequence"/>
</dbReference>
<keyword evidence="4" id="KW-1185">Reference proteome</keyword>
<dbReference type="Pfam" id="PF03795">
    <property type="entry name" value="YCII"/>
    <property type="match status" value="1"/>
</dbReference>
<dbReference type="InterPro" id="IPR011008">
    <property type="entry name" value="Dimeric_a/b-barrel"/>
</dbReference>
<organism evidence="3 4">
    <name type="scientific">Sphingomonas leidyi</name>
    <dbReference type="NCBI Taxonomy" id="68569"/>
    <lineage>
        <taxon>Bacteria</taxon>
        <taxon>Pseudomonadati</taxon>
        <taxon>Pseudomonadota</taxon>
        <taxon>Alphaproteobacteria</taxon>
        <taxon>Sphingomonadales</taxon>
        <taxon>Sphingomonadaceae</taxon>
        <taxon>Sphingomonas</taxon>
    </lineage>
</organism>
<dbReference type="RefSeq" id="WP_167298987.1">
    <property type="nucleotide sequence ID" value="NZ_JAASQV010000001.1"/>
</dbReference>
<feature type="domain" description="YCII-related" evidence="2">
    <location>
        <begin position="23"/>
        <end position="93"/>
    </location>
</feature>
<dbReference type="EMBL" id="JAASQV010000001">
    <property type="protein sequence ID" value="NIJ64669.1"/>
    <property type="molecule type" value="Genomic_DNA"/>
</dbReference>